<dbReference type="Pfam" id="PF07116">
    <property type="entry name" value="DUF1372"/>
    <property type="match status" value="1"/>
</dbReference>
<organism evidence="1 2">
    <name type="scientific">Streptococcus minor</name>
    <dbReference type="NCBI Taxonomy" id="229549"/>
    <lineage>
        <taxon>Bacteria</taxon>
        <taxon>Bacillati</taxon>
        <taxon>Bacillota</taxon>
        <taxon>Bacilli</taxon>
        <taxon>Lactobacillales</taxon>
        <taxon>Streptococcaceae</taxon>
        <taxon>Streptococcus</taxon>
    </lineage>
</organism>
<dbReference type="AlphaFoldDB" id="A0A3P1V5Y7"/>
<evidence type="ECO:0000313" key="2">
    <source>
        <dbReference type="Proteomes" id="UP000281771"/>
    </source>
</evidence>
<proteinExistence type="predicted"/>
<name>A0A3P1V5Y7_9STRE</name>
<gene>
    <name evidence="1" type="ORF">EII38_09855</name>
</gene>
<comment type="caution">
    <text evidence="1">The sequence shown here is derived from an EMBL/GenBank/DDBJ whole genome shotgun (WGS) entry which is preliminary data.</text>
</comment>
<protein>
    <submittedName>
        <fullName evidence="1">Uncharacterized protein</fullName>
    </submittedName>
</protein>
<feature type="non-terminal residue" evidence="1">
    <location>
        <position position="49"/>
    </location>
</feature>
<dbReference type="EMBL" id="RQZA01000029">
    <property type="protein sequence ID" value="RRD29218.1"/>
    <property type="molecule type" value="Genomic_DNA"/>
</dbReference>
<evidence type="ECO:0000313" key="1">
    <source>
        <dbReference type="EMBL" id="RRD29218.1"/>
    </source>
</evidence>
<dbReference type="InterPro" id="IPR010779">
    <property type="entry name" value="DUF1372"/>
</dbReference>
<reference evidence="1 2" key="1">
    <citation type="submission" date="2018-11" db="EMBL/GenBank/DDBJ databases">
        <title>Genomes From Bacteria Associated with the Canine Oral Cavity: a Test Case for Automated Genome-Based Taxonomic Assignment.</title>
        <authorList>
            <person name="Coil D.A."/>
            <person name="Jospin G."/>
            <person name="Darling A.E."/>
            <person name="Wallis C."/>
            <person name="Davis I.J."/>
            <person name="Harris S."/>
            <person name="Eisen J.A."/>
            <person name="Holcombe L.J."/>
            <person name="O'Flynn C."/>
        </authorList>
    </citation>
    <scope>NUCLEOTIDE SEQUENCE [LARGE SCALE GENOMIC DNA]</scope>
    <source>
        <strain evidence="1 2">OH4621_COT-116</strain>
    </source>
</reference>
<sequence length="49" mass="5706">MWMIKRLFILVLLLVAVYRIDNLERELARVKSKQPVIIYQVDNAGSAMS</sequence>
<accession>A0A3P1V5Y7</accession>
<dbReference type="Proteomes" id="UP000281771">
    <property type="component" value="Unassembled WGS sequence"/>
</dbReference>
<keyword evidence="2" id="KW-1185">Reference proteome</keyword>